<dbReference type="RefSeq" id="WP_091526005.1">
    <property type="nucleotide sequence ID" value="NZ_LT629772.1"/>
</dbReference>
<comment type="similarity">
    <text evidence="2 12">Belongs to the cytochrome ubiquinol oxidase subunit 1 family.</text>
</comment>
<evidence type="ECO:0000256" key="7">
    <source>
        <dbReference type="ARBA" id="ARBA00022723"/>
    </source>
</evidence>
<evidence type="ECO:0000256" key="5">
    <source>
        <dbReference type="ARBA" id="ARBA00022617"/>
    </source>
</evidence>
<dbReference type="OrthoDB" id="9807042at2"/>
<dbReference type="PANTHER" id="PTHR30365">
    <property type="entry name" value="CYTOCHROME D UBIQUINOL OXIDASE"/>
    <property type="match status" value="1"/>
</dbReference>
<keyword evidence="7 12" id="KW-0479">Metal-binding</keyword>
<dbReference type="PANTHER" id="PTHR30365:SF15">
    <property type="entry name" value="CYTOCHROME BD UBIQUINOL OXIDASE SUBUNIT 1"/>
    <property type="match status" value="1"/>
</dbReference>
<keyword evidence="8 12" id="KW-0249">Electron transport</keyword>
<feature type="transmembrane region" description="Helical" evidence="12">
    <location>
        <begin position="91"/>
        <end position="115"/>
    </location>
</feature>
<protein>
    <submittedName>
        <fullName evidence="14">Cytochrome d ubiquinol oxidase subunit I</fullName>
    </submittedName>
</protein>
<reference evidence="14 15" key="1">
    <citation type="submission" date="2016-10" db="EMBL/GenBank/DDBJ databases">
        <authorList>
            <person name="de Groot N.N."/>
        </authorList>
    </citation>
    <scope>NUCLEOTIDE SEQUENCE [LARGE SCALE GENOMIC DNA]</scope>
    <source>
        <strain evidence="14 15">DSM 21800</strain>
    </source>
</reference>
<keyword evidence="11 12" id="KW-0472">Membrane</keyword>
<evidence type="ECO:0000256" key="11">
    <source>
        <dbReference type="ARBA" id="ARBA00023136"/>
    </source>
</evidence>
<accession>A0A1H1UY23</accession>
<organism evidence="14 15">
    <name type="scientific">Microlunatus soli</name>
    <dbReference type="NCBI Taxonomy" id="630515"/>
    <lineage>
        <taxon>Bacteria</taxon>
        <taxon>Bacillati</taxon>
        <taxon>Actinomycetota</taxon>
        <taxon>Actinomycetes</taxon>
        <taxon>Propionibacteriales</taxon>
        <taxon>Propionibacteriaceae</taxon>
        <taxon>Microlunatus</taxon>
    </lineage>
</organism>
<evidence type="ECO:0000256" key="10">
    <source>
        <dbReference type="ARBA" id="ARBA00023004"/>
    </source>
</evidence>
<feature type="transmembrane region" description="Helical" evidence="12">
    <location>
        <begin position="369"/>
        <end position="391"/>
    </location>
</feature>
<dbReference type="GO" id="GO:0020037">
    <property type="term" value="F:heme binding"/>
    <property type="evidence" value="ECO:0007669"/>
    <property type="project" value="TreeGrafter"/>
</dbReference>
<comment type="subcellular location">
    <subcellularLocation>
        <location evidence="1">Cell membrane</location>
        <topology evidence="1">Multi-pass membrane protein</topology>
    </subcellularLocation>
</comment>
<keyword evidence="4 12" id="KW-1003">Cell membrane</keyword>
<gene>
    <name evidence="14" type="ORF">SAMN04489812_2987</name>
</gene>
<feature type="region of interest" description="Disordered" evidence="13">
    <location>
        <begin position="212"/>
        <end position="251"/>
    </location>
</feature>
<evidence type="ECO:0000256" key="2">
    <source>
        <dbReference type="ARBA" id="ARBA00009819"/>
    </source>
</evidence>
<feature type="transmembrane region" description="Helical" evidence="12">
    <location>
        <begin position="403"/>
        <end position="429"/>
    </location>
</feature>
<feature type="transmembrane region" description="Helical" evidence="12">
    <location>
        <begin position="53"/>
        <end position="71"/>
    </location>
</feature>
<proteinExistence type="inferred from homology"/>
<dbReference type="GO" id="GO:0046872">
    <property type="term" value="F:metal ion binding"/>
    <property type="evidence" value="ECO:0007669"/>
    <property type="project" value="UniProtKB-UniRule"/>
</dbReference>
<evidence type="ECO:0000256" key="1">
    <source>
        <dbReference type="ARBA" id="ARBA00004651"/>
    </source>
</evidence>
<dbReference type="InterPro" id="IPR002585">
    <property type="entry name" value="Cyt-d_ubiquinol_oxidase_su_1"/>
</dbReference>
<evidence type="ECO:0000256" key="4">
    <source>
        <dbReference type="ARBA" id="ARBA00022475"/>
    </source>
</evidence>
<keyword evidence="6 12" id="KW-0812">Transmembrane</keyword>
<evidence type="ECO:0000256" key="12">
    <source>
        <dbReference type="PIRNR" id="PIRNR006446"/>
    </source>
</evidence>
<evidence type="ECO:0000256" key="9">
    <source>
        <dbReference type="ARBA" id="ARBA00022989"/>
    </source>
</evidence>
<dbReference type="Proteomes" id="UP000199103">
    <property type="component" value="Chromosome I"/>
</dbReference>
<sequence length="509" mass="55364">MDTELLSRIQFGTTTVYHFFFVPVTIGLAGLVAGIQTAWLRTGNPRYLRLTKLYGKLFLINFAVGVATGLVQEFQFGMNWSQFSRFVGDIFGAPLALEGLLAFFLESTFLGLWIFGWDRLPKKLHLACIWIVAVATLFSAFFILAANSFMQNPVGYAIRDGRAELTDFGALLTNPVLLTTIPHQIFACYLVGAGIVTAVAAWHLVRIAKGPEPVEGPRPSQQGPEPAEGPQTQSASHTHSPSTSSGPSEERATFRSALRIGAVAMLIAAAGTFVSGDFQGKVMTDVQPMKMAAAEALYNTEQPASFSIVTIGTLDGKHEVWALKVPHLLSFLAENNFSAEVLGINDLQRDYQAKYGPGDYAPVIPLTYWSFRAMMGLGIVSFGAAVLILWFTRKGRDPATTGLFGLVWRLGPPLLPFLPVLANSFGWIFTETGRQPWLVFGLLQTRAGVSPGVSVAEVIVSLTIFTILYAVLAVIELRLFTRTISSGLPAVESAPDDDEVEDQPLSYAF</sequence>
<keyword evidence="5 12" id="KW-0349">Heme</keyword>
<dbReference type="STRING" id="630515.SAMN04489812_2987"/>
<dbReference type="EMBL" id="LT629772">
    <property type="protein sequence ID" value="SDS77488.1"/>
    <property type="molecule type" value="Genomic_DNA"/>
</dbReference>
<feature type="transmembrane region" description="Helical" evidence="12">
    <location>
        <begin position="184"/>
        <end position="205"/>
    </location>
</feature>
<keyword evidence="10 12" id="KW-0408">Iron</keyword>
<dbReference type="Pfam" id="PF01654">
    <property type="entry name" value="Cyt_bd_oxida_I"/>
    <property type="match status" value="1"/>
</dbReference>
<evidence type="ECO:0000256" key="8">
    <source>
        <dbReference type="ARBA" id="ARBA00022982"/>
    </source>
</evidence>
<dbReference type="GO" id="GO:0019646">
    <property type="term" value="P:aerobic electron transport chain"/>
    <property type="evidence" value="ECO:0007669"/>
    <property type="project" value="InterPro"/>
</dbReference>
<dbReference type="PIRSF" id="PIRSF006446">
    <property type="entry name" value="Cyt_quinol_oxidase_1"/>
    <property type="match status" value="1"/>
</dbReference>
<dbReference type="GO" id="GO:0009055">
    <property type="term" value="F:electron transfer activity"/>
    <property type="evidence" value="ECO:0007669"/>
    <property type="project" value="UniProtKB-UniRule"/>
</dbReference>
<feature type="transmembrane region" description="Helical" evidence="12">
    <location>
        <begin position="127"/>
        <end position="146"/>
    </location>
</feature>
<name>A0A1H1UY23_9ACTN</name>
<feature type="transmembrane region" description="Helical" evidence="12">
    <location>
        <begin position="257"/>
        <end position="276"/>
    </location>
</feature>
<evidence type="ECO:0000256" key="13">
    <source>
        <dbReference type="SAM" id="MobiDB-lite"/>
    </source>
</evidence>
<feature type="compositionally biased region" description="Low complexity" evidence="13">
    <location>
        <begin position="234"/>
        <end position="247"/>
    </location>
</feature>
<feature type="transmembrane region" description="Helical" evidence="12">
    <location>
        <begin position="20"/>
        <end position="41"/>
    </location>
</feature>
<evidence type="ECO:0000256" key="6">
    <source>
        <dbReference type="ARBA" id="ARBA00022692"/>
    </source>
</evidence>
<dbReference type="GO" id="GO:0070069">
    <property type="term" value="C:cytochrome complex"/>
    <property type="evidence" value="ECO:0007669"/>
    <property type="project" value="UniProtKB-UniRule"/>
</dbReference>
<evidence type="ECO:0000313" key="14">
    <source>
        <dbReference type="EMBL" id="SDS77488.1"/>
    </source>
</evidence>
<feature type="transmembrane region" description="Helical" evidence="12">
    <location>
        <begin position="449"/>
        <end position="475"/>
    </location>
</feature>
<keyword evidence="15" id="KW-1185">Reference proteome</keyword>
<keyword evidence="9 12" id="KW-1133">Transmembrane helix</keyword>
<dbReference type="GO" id="GO:0005886">
    <property type="term" value="C:plasma membrane"/>
    <property type="evidence" value="ECO:0007669"/>
    <property type="project" value="UniProtKB-SubCell"/>
</dbReference>
<dbReference type="GO" id="GO:0016682">
    <property type="term" value="F:oxidoreductase activity, acting on diphenols and related substances as donors, oxygen as acceptor"/>
    <property type="evidence" value="ECO:0007669"/>
    <property type="project" value="TreeGrafter"/>
</dbReference>
<evidence type="ECO:0000313" key="15">
    <source>
        <dbReference type="Proteomes" id="UP000199103"/>
    </source>
</evidence>
<keyword evidence="3 12" id="KW-0813">Transport</keyword>
<evidence type="ECO:0000256" key="3">
    <source>
        <dbReference type="ARBA" id="ARBA00022448"/>
    </source>
</evidence>
<dbReference type="AlphaFoldDB" id="A0A1H1UY23"/>